<evidence type="ECO:0000313" key="5">
    <source>
        <dbReference type="EMBL" id="ATX65679.1"/>
    </source>
</evidence>
<organism evidence="5 6">
    <name type="scientific">Roseinatronobacter bogoriensis subsp. barguzinensis</name>
    <dbReference type="NCBI Taxonomy" id="441209"/>
    <lineage>
        <taxon>Bacteria</taxon>
        <taxon>Pseudomonadati</taxon>
        <taxon>Pseudomonadota</taxon>
        <taxon>Alphaproteobacteria</taxon>
        <taxon>Rhodobacterales</taxon>
        <taxon>Paracoccaceae</taxon>
        <taxon>Roseinatronobacter</taxon>
    </lineage>
</organism>
<dbReference type="InterPro" id="IPR038404">
    <property type="entry name" value="TRAP_DctP_sf"/>
</dbReference>
<dbReference type="Proteomes" id="UP000228948">
    <property type="component" value="Chromosome"/>
</dbReference>
<dbReference type="CDD" id="cd13666">
    <property type="entry name" value="PBP2_TRAP_DctP_like_1"/>
    <property type="match status" value="1"/>
</dbReference>
<feature type="signal peptide" evidence="4">
    <location>
        <begin position="1"/>
        <end position="20"/>
    </location>
</feature>
<gene>
    <name evidence="5" type="ORF">BG454_07440</name>
</gene>
<dbReference type="PANTHER" id="PTHR33376">
    <property type="match status" value="1"/>
</dbReference>
<proteinExistence type="predicted"/>
<dbReference type="GO" id="GO:0042597">
    <property type="term" value="C:periplasmic space"/>
    <property type="evidence" value="ECO:0007669"/>
    <property type="project" value="UniProtKB-SubCell"/>
</dbReference>
<dbReference type="Gene3D" id="3.40.190.170">
    <property type="entry name" value="Bacterial extracellular solute-binding protein, family 7"/>
    <property type="match status" value="1"/>
</dbReference>
<dbReference type="Pfam" id="PF03480">
    <property type="entry name" value="DctP"/>
    <property type="match status" value="1"/>
</dbReference>
<accession>A0A2K8K8A7</accession>
<reference evidence="5 6" key="1">
    <citation type="submission" date="2017-11" db="EMBL/GenBank/DDBJ databases">
        <title>Revised Sequence and Annotation of the Rhodobaca barguzinensis strain alga05 Genome.</title>
        <authorList>
            <person name="Kopejtka K."/>
            <person name="Tomasch J.M."/>
            <person name="Bunk B."/>
            <person name="Koblizek M."/>
        </authorList>
    </citation>
    <scope>NUCLEOTIDE SEQUENCE [LARGE SCALE GENOMIC DNA]</scope>
    <source>
        <strain evidence="6">alga05</strain>
    </source>
</reference>
<evidence type="ECO:0000313" key="6">
    <source>
        <dbReference type="Proteomes" id="UP000228948"/>
    </source>
</evidence>
<dbReference type="PANTHER" id="PTHR33376:SF15">
    <property type="entry name" value="BLL6794 PROTEIN"/>
    <property type="match status" value="1"/>
</dbReference>
<keyword evidence="3" id="KW-0574">Periplasm</keyword>
<evidence type="ECO:0000256" key="2">
    <source>
        <dbReference type="ARBA" id="ARBA00022729"/>
    </source>
</evidence>
<evidence type="ECO:0000256" key="1">
    <source>
        <dbReference type="ARBA" id="ARBA00004418"/>
    </source>
</evidence>
<comment type="subcellular location">
    <subcellularLocation>
        <location evidence="1">Periplasm</location>
    </subcellularLocation>
</comment>
<evidence type="ECO:0000256" key="3">
    <source>
        <dbReference type="ARBA" id="ARBA00022764"/>
    </source>
</evidence>
<dbReference type="GO" id="GO:0055085">
    <property type="term" value="P:transmembrane transport"/>
    <property type="evidence" value="ECO:0007669"/>
    <property type="project" value="InterPro"/>
</dbReference>
<dbReference type="KEGG" id="rbg:BG454_07440"/>
<feature type="chain" id="PRO_5014726563" evidence="4">
    <location>
        <begin position="21"/>
        <end position="362"/>
    </location>
</feature>
<name>A0A2K8K8A7_9RHOB</name>
<dbReference type="STRING" id="441209.GCA_001870665_01265"/>
<dbReference type="InterPro" id="IPR018389">
    <property type="entry name" value="DctP_fam"/>
</dbReference>
<dbReference type="AlphaFoldDB" id="A0A2K8K8A7"/>
<keyword evidence="2 4" id="KW-0732">Signal</keyword>
<dbReference type="OrthoDB" id="7239472at2"/>
<dbReference type="EMBL" id="CP024899">
    <property type="protein sequence ID" value="ATX65679.1"/>
    <property type="molecule type" value="Genomic_DNA"/>
</dbReference>
<protein>
    <submittedName>
        <fullName evidence="5">C4-dicarboxylate ABC transporter substrate-binding protein</fullName>
    </submittedName>
</protein>
<dbReference type="NCBIfam" id="NF037995">
    <property type="entry name" value="TRAP_S1"/>
    <property type="match status" value="1"/>
</dbReference>
<evidence type="ECO:0000256" key="4">
    <source>
        <dbReference type="SAM" id="SignalP"/>
    </source>
</evidence>
<dbReference type="RefSeq" id="WP_071480234.1">
    <property type="nucleotide sequence ID" value="NZ_CP024899.1"/>
</dbReference>
<sequence length="362" mass="38824">MKLSRSLMIGAALAMCTTTAAMSQNLRGAGGASQAHPSTYMYERFATYLEEESGGSMSLSLIGPEVVTLTQVPDALQSELINIGNLLPLFFASDFPRTNVAGDMALIGRLSHAMALAMTEFVVNCEPCQEEFSNKGMVFLGAGASDPYVLITTTPVRTAEDLQGLRLRSGGAPFSRWAENFGATPVNMPVGEQFEGLNQGTIDGTMSSIVDMLSFRLVDVARYVTDVPLGTYHVTSNFTVNQSTWGGMSEDDRATLLRAANRANPTLTDRWGFQLPEAARNAVAEAGIEVITPDEALLEASNAFAASDAESRISADELAGDFAAMVEKWTTIVEELGDDPVALSERAMEEIWANVDLSTYGI</sequence>
<keyword evidence="6" id="KW-1185">Reference proteome</keyword>